<evidence type="ECO:0000256" key="1">
    <source>
        <dbReference type="SAM" id="Phobius"/>
    </source>
</evidence>
<keyword evidence="1" id="KW-0472">Membrane</keyword>
<accession>A0A7W7MA27</accession>
<feature type="transmembrane region" description="Helical" evidence="1">
    <location>
        <begin position="50"/>
        <end position="67"/>
    </location>
</feature>
<dbReference type="Proteomes" id="UP000546162">
    <property type="component" value="Unassembled WGS sequence"/>
</dbReference>
<dbReference type="AlphaFoldDB" id="A0A7W7MA27"/>
<organism evidence="2 3">
    <name type="scientific">Actinoplanes octamycinicus</name>
    <dbReference type="NCBI Taxonomy" id="135948"/>
    <lineage>
        <taxon>Bacteria</taxon>
        <taxon>Bacillati</taxon>
        <taxon>Actinomycetota</taxon>
        <taxon>Actinomycetes</taxon>
        <taxon>Micromonosporales</taxon>
        <taxon>Micromonosporaceae</taxon>
        <taxon>Actinoplanes</taxon>
    </lineage>
</organism>
<dbReference type="EMBL" id="JACHNB010000001">
    <property type="protein sequence ID" value="MBB4742486.1"/>
    <property type="molecule type" value="Genomic_DNA"/>
</dbReference>
<keyword evidence="3" id="KW-1185">Reference proteome</keyword>
<keyword evidence="1" id="KW-0812">Transmembrane</keyword>
<comment type="caution">
    <text evidence="2">The sequence shown here is derived from an EMBL/GenBank/DDBJ whole genome shotgun (WGS) entry which is preliminary data.</text>
</comment>
<proteinExistence type="predicted"/>
<keyword evidence="1" id="KW-1133">Transmembrane helix</keyword>
<dbReference type="RefSeq" id="WP_185042841.1">
    <property type="nucleotide sequence ID" value="NZ_BAABFG010000005.1"/>
</dbReference>
<name>A0A7W7MA27_9ACTN</name>
<protein>
    <submittedName>
        <fullName evidence="2">Uncharacterized protein</fullName>
    </submittedName>
</protein>
<sequence length="123" mass="12865">MNLWVRLARMTPSPSMLNFLAGLLAGTGINLLTSSAVDDKGLGDLVVVDSVAWVAAAAALTGMATLLQNAERDAVPIREPDEDERRELQQIMVERVARRVVALAAAAVVALGVAVALLPHLGG</sequence>
<gene>
    <name evidence="2" type="ORF">BJY16_005945</name>
</gene>
<evidence type="ECO:0000313" key="3">
    <source>
        <dbReference type="Proteomes" id="UP000546162"/>
    </source>
</evidence>
<feature type="transmembrane region" description="Helical" evidence="1">
    <location>
        <begin position="100"/>
        <end position="121"/>
    </location>
</feature>
<evidence type="ECO:0000313" key="2">
    <source>
        <dbReference type="EMBL" id="MBB4742486.1"/>
    </source>
</evidence>
<reference evidence="2 3" key="1">
    <citation type="submission" date="2020-08" db="EMBL/GenBank/DDBJ databases">
        <title>Sequencing the genomes of 1000 actinobacteria strains.</title>
        <authorList>
            <person name="Klenk H.-P."/>
        </authorList>
    </citation>
    <scope>NUCLEOTIDE SEQUENCE [LARGE SCALE GENOMIC DNA]</scope>
    <source>
        <strain evidence="2 3">DSM 45809</strain>
    </source>
</reference>